<evidence type="ECO:0000313" key="1">
    <source>
        <dbReference type="EMBL" id="KAH9298783.1"/>
    </source>
</evidence>
<dbReference type="AlphaFoldDB" id="A0AA38CHE9"/>
<feature type="non-terminal residue" evidence="1">
    <location>
        <position position="1"/>
    </location>
</feature>
<keyword evidence="2" id="KW-1185">Reference proteome</keyword>
<reference evidence="1 2" key="1">
    <citation type="journal article" date="2021" name="Nat. Plants">
        <title>The Taxus genome provides insights into paclitaxel biosynthesis.</title>
        <authorList>
            <person name="Xiong X."/>
            <person name="Gou J."/>
            <person name="Liao Q."/>
            <person name="Li Y."/>
            <person name="Zhou Q."/>
            <person name="Bi G."/>
            <person name="Li C."/>
            <person name="Du R."/>
            <person name="Wang X."/>
            <person name="Sun T."/>
            <person name="Guo L."/>
            <person name="Liang H."/>
            <person name="Lu P."/>
            <person name="Wu Y."/>
            <person name="Zhang Z."/>
            <person name="Ro D.K."/>
            <person name="Shang Y."/>
            <person name="Huang S."/>
            <person name="Yan J."/>
        </authorList>
    </citation>
    <scope>NUCLEOTIDE SEQUENCE [LARGE SCALE GENOMIC DNA]</scope>
    <source>
        <strain evidence="1">Ta-2019</strain>
    </source>
</reference>
<sequence>MGDTGESPGQPERLLQFSGKHLGKVKRHWKLSEDVREICQDQEKAVSVEKE</sequence>
<comment type="caution">
    <text evidence="1">The sequence shown here is derived from an EMBL/GenBank/DDBJ whole genome shotgun (WGS) entry which is preliminary data.</text>
</comment>
<proteinExistence type="predicted"/>
<evidence type="ECO:0000313" key="2">
    <source>
        <dbReference type="Proteomes" id="UP000824469"/>
    </source>
</evidence>
<accession>A0AA38CHE9</accession>
<name>A0AA38CHE9_TAXCH</name>
<dbReference type="Proteomes" id="UP000824469">
    <property type="component" value="Unassembled WGS sequence"/>
</dbReference>
<gene>
    <name evidence="1" type="ORF">KI387_030465</name>
</gene>
<dbReference type="EMBL" id="JAHRHJ020000010">
    <property type="protein sequence ID" value="KAH9298783.1"/>
    <property type="molecule type" value="Genomic_DNA"/>
</dbReference>
<organism evidence="1 2">
    <name type="scientific">Taxus chinensis</name>
    <name type="common">Chinese yew</name>
    <name type="synonym">Taxus wallichiana var. chinensis</name>
    <dbReference type="NCBI Taxonomy" id="29808"/>
    <lineage>
        <taxon>Eukaryota</taxon>
        <taxon>Viridiplantae</taxon>
        <taxon>Streptophyta</taxon>
        <taxon>Embryophyta</taxon>
        <taxon>Tracheophyta</taxon>
        <taxon>Spermatophyta</taxon>
        <taxon>Pinopsida</taxon>
        <taxon>Pinidae</taxon>
        <taxon>Conifers II</taxon>
        <taxon>Cupressales</taxon>
        <taxon>Taxaceae</taxon>
        <taxon>Taxus</taxon>
    </lineage>
</organism>
<protein>
    <submittedName>
        <fullName evidence="1">Uncharacterized protein</fullName>
    </submittedName>
</protein>